<keyword evidence="3 5" id="KW-0378">Hydrolase</keyword>
<dbReference type="Gene3D" id="3.30.750.44">
    <property type="match status" value="1"/>
</dbReference>
<dbReference type="InterPro" id="IPR004447">
    <property type="entry name" value="Peptidase_S41A"/>
</dbReference>
<sequence length="376" mass="40655">MGVTKGYYQRVTTRNFANVFSRELSGYEEKVPNFTLYESVLDLVNEKYYGDINYLDVLYGSIKGAVAGLGDPYTSFSTPEENQAFFTDLEGIYEGVGVEIDFVGDRLLVIAPLEGSPAKEAGLLPKDEIVAIDGRAVMGMDLYSVLALIRGPRGSRVILTIYREGSEELKDFTVTRGVIHTESVGVTMRDGVAVMRITKFGGDTEQLFDKAVNQIVREGAKGVVLDLRNNPGGYLDVAVKVANEFLDGGLIVEERFKDGKVTPFTADGDGKLSELPVVVLVDAGSASAAEIVAGALRDNNRAKIVGENTYGKGSVQEVEEFGDGSALRITIAHWYTPGGSPISGKGIKPDILVRYTGGDTDTQLERALSEIKKIIQ</sequence>
<dbReference type="PROSITE" id="PS50106">
    <property type="entry name" value="PDZ"/>
    <property type="match status" value="1"/>
</dbReference>
<protein>
    <recommendedName>
        <fullName evidence="6">PDZ domain-containing protein</fullName>
    </recommendedName>
</protein>
<dbReference type="GO" id="GO:0006508">
    <property type="term" value="P:proteolysis"/>
    <property type="evidence" value="ECO:0007669"/>
    <property type="project" value="UniProtKB-KW"/>
</dbReference>
<dbReference type="SMART" id="SM00245">
    <property type="entry name" value="TSPc"/>
    <property type="match status" value="1"/>
</dbReference>
<dbReference type="STRING" id="1798535.A2V68_02230"/>
<dbReference type="GO" id="GO:0030288">
    <property type="term" value="C:outer membrane-bounded periplasmic space"/>
    <property type="evidence" value="ECO:0007669"/>
    <property type="project" value="TreeGrafter"/>
</dbReference>
<dbReference type="CDD" id="cd06782">
    <property type="entry name" value="cpPDZ_CPP-like"/>
    <property type="match status" value="1"/>
</dbReference>
<dbReference type="InterPro" id="IPR036034">
    <property type="entry name" value="PDZ_sf"/>
</dbReference>
<organism evidence="7 8">
    <name type="scientific">candidate division Kazan bacterium RBG_13_50_9</name>
    <dbReference type="NCBI Taxonomy" id="1798535"/>
    <lineage>
        <taxon>Bacteria</taxon>
        <taxon>Bacteria division Kazan-3B-28</taxon>
    </lineage>
</organism>
<feature type="domain" description="PDZ" evidence="6">
    <location>
        <begin position="86"/>
        <end position="164"/>
    </location>
</feature>
<evidence type="ECO:0000256" key="3">
    <source>
        <dbReference type="ARBA" id="ARBA00022801"/>
    </source>
</evidence>
<dbReference type="Pfam" id="PF17820">
    <property type="entry name" value="PDZ_6"/>
    <property type="match status" value="1"/>
</dbReference>
<dbReference type="Pfam" id="PF03572">
    <property type="entry name" value="Peptidase_S41"/>
    <property type="match status" value="1"/>
</dbReference>
<evidence type="ECO:0000259" key="6">
    <source>
        <dbReference type="PROSITE" id="PS50106"/>
    </source>
</evidence>
<dbReference type="AlphaFoldDB" id="A0A1F4NTE1"/>
<dbReference type="InterPro" id="IPR029045">
    <property type="entry name" value="ClpP/crotonase-like_dom_sf"/>
</dbReference>
<dbReference type="InterPro" id="IPR005151">
    <property type="entry name" value="Tail-specific_protease"/>
</dbReference>
<dbReference type="EMBL" id="META01000004">
    <property type="protein sequence ID" value="OGB74152.1"/>
    <property type="molecule type" value="Genomic_DNA"/>
</dbReference>
<dbReference type="Gene3D" id="3.90.226.10">
    <property type="entry name" value="2-enoyl-CoA Hydratase, Chain A, domain 1"/>
    <property type="match status" value="1"/>
</dbReference>
<evidence type="ECO:0000256" key="5">
    <source>
        <dbReference type="RuleBase" id="RU004404"/>
    </source>
</evidence>
<proteinExistence type="inferred from homology"/>
<dbReference type="InterPro" id="IPR001478">
    <property type="entry name" value="PDZ"/>
</dbReference>
<gene>
    <name evidence="7" type="ORF">A2V68_02230</name>
</gene>
<keyword evidence="2 5" id="KW-0645">Protease</keyword>
<dbReference type="SUPFAM" id="SSF52096">
    <property type="entry name" value="ClpP/crotonase"/>
    <property type="match status" value="1"/>
</dbReference>
<dbReference type="GO" id="GO:0008236">
    <property type="term" value="F:serine-type peptidase activity"/>
    <property type="evidence" value="ECO:0007669"/>
    <property type="project" value="UniProtKB-KW"/>
</dbReference>
<dbReference type="PANTHER" id="PTHR32060:SF30">
    <property type="entry name" value="CARBOXY-TERMINAL PROCESSING PROTEASE CTPA"/>
    <property type="match status" value="1"/>
</dbReference>
<evidence type="ECO:0000256" key="1">
    <source>
        <dbReference type="ARBA" id="ARBA00009179"/>
    </source>
</evidence>
<evidence type="ECO:0000313" key="7">
    <source>
        <dbReference type="EMBL" id="OGB74152.1"/>
    </source>
</evidence>
<dbReference type="PANTHER" id="PTHR32060">
    <property type="entry name" value="TAIL-SPECIFIC PROTEASE"/>
    <property type="match status" value="1"/>
</dbReference>
<evidence type="ECO:0000256" key="4">
    <source>
        <dbReference type="ARBA" id="ARBA00022825"/>
    </source>
</evidence>
<evidence type="ECO:0000256" key="2">
    <source>
        <dbReference type="ARBA" id="ARBA00022670"/>
    </source>
</evidence>
<dbReference type="InterPro" id="IPR041489">
    <property type="entry name" value="PDZ_6"/>
</dbReference>
<reference evidence="7 8" key="1">
    <citation type="journal article" date="2016" name="Nat. Commun.">
        <title>Thousands of microbial genomes shed light on interconnected biogeochemical processes in an aquifer system.</title>
        <authorList>
            <person name="Anantharaman K."/>
            <person name="Brown C.T."/>
            <person name="Hug L.A."/>
            <person name="Sharon I."/>
            <person name="Castelle C.J."/>
            <person name="Probst A.J."/>
            <person name="Thomas B.C."/>
            <person name="Singh A."/>
            <person name="Wilkins M.J."/>
            <person name="Karaoz U."/>
            <person name="Brodie E.L."/>
            <person name="Williams K.H."/>
            <person name="Hubbard S.S."/>
            <person name="Banfield J.F."/>
        </authorList>
    </citation>
    <scope>NUCLEOTIDE SEQUENCE [LARGE SCALE GENOMIC DNA]</scope>
</reference>
<name>A0A1F4NTE1_UNCK3</name>
<keyword evidence="4 5" id="KW-0720">Serine protease</keyword>
<dbReference type="Gene3D" id="2.30.42.10">
    <property type="match status" value="1"/>
</dbReference>
<dbReference type="NCBIfam" id="TIGR00225">
    <property type="entry name" value="prc"/>
    <property type="match status" value="1"/>
</dbReference>
<dbReference type="GO" id="GO:0004175">
    <property type="term" value="F:endopeptidase activity"/>
    <property type="evidence" value="ECO:0007669"/>
    <property type="project" value="TreeGrafter"/>
</dbReference>
<dbReference type="CDD" id="cd07560">
    <property type="entry name" value="Peptidase_S41_CPP"/>
    <property type="match status" value="1"/>
</dbReference>
<comment type="caution">
    <text evidence="7">The sequence shown here is derived from an EMBL/GenBank/DDBJ whole genome shotgun (WGS) entry which is preliminary data.</text>
</comment>
<comment type="similarity">
    <text evidence="1 5">Belongs to the peptidase S41A family.</text>
</comment>
<dbReference type="SMART" id="SM00228">
    <property type="entry name" value="PDZ"/>
    <property type="match status" value="1"/>
</dbReference>
<evidence type="ECO:0000313" key="8">
    <source>
        <dbReference type="Proteomes" id="UP000176651"/>
    </source>
</evidence>
<accession>A0A1F4NTE1</accession>
<dbReference type="Proteomes" id="UP000176651">
    <property type="component" value="Unassembled WGS sequence"/>
</dbReference>
<dbReference type="FunFam" id="2.30.42.10:FF:000063">
    <property type="entry name" value="Peptidase, S41 family"/>
    <property type="match status" value="1"/>
</dbReference>
<dbReference type="GO" id="GO:0007165">
    <property type="term" value="P:signal transduction"/>
    <property type="evidence" value="ECO:0007669"/>
    <property type="project" value="TreeGrafter"/>
</dbReference>
<dbReference type="SUPFAM" id="SSF50156">
    <property type="entry name" value="PDZ domain-like"/>
    <property type="match status" value="1"/>
</dbReference>